<keyword evidence="1" id="KW-0472">Membrane</keyword>
<reference evidence="2 3" key="1">
    <citation type="submission" date="2020-05" db="EMBL/GenBank/DDBJ databases">
        <title>Compete genome of Limnobacter sp. SAORIC-580.</title>
        <authorList>
            <person name="Song J."/>
            <person name="Cho J.-C."/>
        </authorList>
    </citation>
    <scope>NUCLEOTIDE SEQUENCE [LARGE SCALE GENOMIC DNA]</scope>
    <source>
        <strain evidence="2 3">SAORIC-580</strain>
    </source>
</reference>
<proteinExistence type="predicted"/>
<name>A0ABX6N6D8_9BURK</name>
<protein>
    <submittedName>
        <fullName evidence="2">DUF2798 domain-containing protein</fullName>
    </submittedName>
</protein>
<dbReference type="InterPro" id="IPR021529">
    <property type="entry name" value="DUF2798"/>
</dbReference>
<keyword evidence="1" id="KW-0812">Transmembrane</keyword>
<keyword evidence="3" id="KW-1185">Reference proteome</keyword>
<keyword evidence="1" id="KW-1133">Transmembrane helix</keyword>
<feature type="transmembrane region" description="Helical" evidence="1">
    <location>
        <begin position="52"/>
        <end position="70"/>
    </location>
</feature>
<dbReference type="EMBL" id="CP053084">
    <property type="protein sequence ID" value="QJR29192.1"/>
    <property type="molecule type" value="Genomic_DNA"/>
</dbReference>
<evidence type="ECO:0000256" key="1">
    <source>
        <dbReference type="SAM" id="Phobius"/>
    </source>
</evidence>
<dbReference type="Pfam" id="PF11391">
    <property type="entry name" value="DUF2798"/>
    <property type="match status" value="1"/>
</dbReference>
<dbReference type="Proteomes" id="UP000501130">
    <property type="component" value="Chromosome"/>
</dbReference>
<gene>
    <name evidence="2" type="ORF">HKT17_05445</name>
</gene>
<sequence>MNALPQAQPGKLFQLVFALIMGFLMVGIVTFVTTASNFGFGGNFLATWGKTYLIGYLAAVPAIYLLAPIARRITAQLLN</sequence>
<organism evidence="2 3">
    <name type="scientific">Limnobacter profundi</name>
    <dbReference type="NCBI Taxonomy" id="2732163"/>
    <lineage>
        <taxon>Bacteria</taxon>
        <taxon>Pseudomonadati</taxon>
        <taxon>Pseudomonadota</taxon>
        <taxon>Betaproteobacteria</taxon>
        <taxon>Burkholderiales</taxon>
        <taxon>Burkholderiaceae</taxon>
        <taxon>Limnobacter</taxon>
    </lineage>
</organism>
<evidence type="ECO:0000313" key="2">
    <source>
        <dbReference type="EMBL" id="QJR29192.1"/>
    </source>
</evidence>
<accession>A0ABX6N6D8</accession>
<feature type="transmembrane region" description="Helical" evidence="1">
    <location>
        <begin position="12"/>
        <end position="32"/>
    </location>
</feature>
<evidence type="ECO:0000313" key="3">
    <source>
        <dbReference type="Proteomes" id="UP000501130"/>
    </source>
</evidence>